<evidence type="ECO:0000313" key="12">
    <source>
        <dbReference type="Proteomes" id="UP000773614"/>
    </source>
</evidence>
<dbReference type="PROSITE" id="PS51779">
    <property type="entry name" value="POTRA"/>
    <property type="match status" value="4"/>
</dbReference>
<keyword evidence="12" id="KW-1185">Reference proteome</keyword>
<keyword evidence="6 8" id="KW-0472">Membrane</keyword>
<sequence length="791" mass="86966" precursor="true">MTAKLIRATFSALLVAAPAFSAGGAIPFGSFVSSAEAAVVNRIVVRGNERVDAETIRAYMMAQPGQSFSSEQLDESLKALYETGLFADVKVTQSGGALVVTVVENPLINRVAFEGNKRYKDEQLKGVVQSEANGVLTSSRVQSDVQRILELYRRGGRFQASVEAKTIQLPQNRVNLVYEVTEGPKTGVSRINFIGNQAFSDSRLRNVIETRESGLLSFLRRSDVYDPDRLSADEEKIRQYYLNRGYADFQIVSSVADLDRERNVFFITFTVDEGQKYQFGAIDVESVVPGIDPERLRRLVTAREGNTFSSRDVQDSIEAMTIDLAGSGYAFAQIRPRLDRNPETKTIGITFVIDEGPRAYVERIEIRGNSRTRDYVIRREFDIAEGDAFNRVLIDRAERRLKNLNYFKSVKISTEPGAEPDRVVVVVNIEEQPTGELSFGAGYSTADGVIGDISLTERNFLGRGYVVRVAVGGGESARTYEFGFTDPYFLGRRISAGFNVFRREYEDNDYRSYNFDSTGGGLTFGFPITEEFTVQLGYQIESQDINVPDYDYSTDISDGTFDCTSGVSKAVCQAEGNSLVSSVSYSLIYDSLDNRINPTDGIYAKFTQEFAGVGGDVSFMRTTAQASYYHEVLPDAGVLGLLKVQGGHIMGLGEDVRLLDAFFKGGETIRGFESSGIGPRDALTGDALGAKIYVAGTAELQFPLPGIPKEIGLRGAVFADAGTAYDTDFDSAQYQALGIFVDDSASIRSSIGASILWASPLGPLRADFAYVLTSEEYDRKQFFRIGGGTRF</sequence>
<comment type="caution">
    <text evidence="11">The sequence shown here is derived from an EMBL/GenBank/DDBJ whole genome shotgun (WGS) entry which is preliminary data.</text>
</comment>
<dbReference type="InterPro" id="IPR039910">
    <property type="entry name" value="D15-like"/>
</dbReference>
<dbReference type="InterPro" id="IPR000184">
    <property type="entry name" value="Bac_surfAg_D15"/>
</dbReference>
<evidence type="ECO:0000256" key="4">
    <source>
        <dbReference type="ARBA" id="ARBA00022729"/>
    </source>
</evidence>
<accession>A0A964T598</accession>
<dbReference type="OrthoDB" id="9803054at2"/>
<dbReference type="GO" id="GO:0043165">
    <property type="term" value="P:Gram-negative-bacterium-type cell outer membrane assembly"/>
    <property type="evidence" value="ECO:0007669"/>
    <property type="project" value="UniProtKB-UniRule"/>
</dbReference>
<feature type="domain" description="POTRA" evidence="10">
    <location>
        <begin position="359"/>
        <end position="432"/>
    </location>
</feature>
<evidence type="ECO:0000256" key="1">
    <source>
        <dbReference type="ARBA" id="ARBA00004370"/>
    </source>
</evidence>
<evidence type="ECO:0000256" key="5">
    <source>
        <dbReference type="ARBA" id="ARBA00022737"/>
    </source>
</evidence>
<evidence type="ECO:0000256" key="6">
    <source>
        <dbReference type="ARBA" id="ARBA00023136"/>
    </source>
</evidence>
<dbReference type="InterPro" id="IPR023707">
    <property type="entry name" value="OM_assembly_BamA"/>
</dbReference>
<evidence type="ECO:0000256" key="7">
    <source>
        <dbReference type="ARBA" id="ARBA00023237"/>
    </source>
</evidence>
<keyword evidence="2 8" id="KW-1134">Transmembrane beta strand</keyword>
<dbReference type="GO" id="GO:0051205">
    <property type="term" value="P:protein insertion into membrane"/>
    <property type="evidence" value="ECO:0007669"/>
    <property type="project" value="UniProtKB-UniRule"/>
</dbReference>
<dbReference type="InterPro" id="IPR034746">
    <property type="entry name" value="POTRA"/>
</dbReference>
<keyword evidence="4 8" id="KW-0732">Signal</keyword>
<dbReference type="PANTHER" id="PTHR12815:SF23">
    <property type="entry name" value="OUTER MEMBRANE PROTEIN ASSEMBLY FACTOR BAMA"/>
    <property type="match status" value="1"/>
</dbReference>
<evidence type="ECO:0000256" key="2">
    <source>
        <dbReference type="ARBA" id="ARBA00022452"/>
    </source>
</evidence>
<comment type="subunit">
    <text evidence="8">Part of the Bam complex.</text>
</comment>
<dbReference type="Gene3D" id="3.10.20.310">
    <property type="entry name" value="membrane protein fhac"/>
    <property type="match status" value="5"/>
</dbReference>
<dbReference type="PIRSF" id="PIRSF006076">
    <property type="entry name" value="OM_assembly_OMP85"/>
    <property type="match status" value="1"/>
</dbReference>
<dbReference type="InterPro" id="IPR010827">
    <property type="entry name" value="BamA/TamA_POTRA"/>
</dbReference>
<proteinExistence type="inferred from homology"/>
<feature type="signal peptide" evidence="8">
    <location>
        <begin position="1"/>
        <end position="21"/>
    </location>
</feature>
<dbReference type="AlphaFoldDB" id="A0A964T598"/>
<evidence type="ECO:0000256" key="8">
    <source>
        <dbReference type="HAMAP-Rule" id="MF_01430"/>
    </source>
</evidence>
<comment type="function">
    <text evidence="8">Part of the outer membrane protein assembly complex, which is involved in assembly and insertion of beta-barrel proteins into the outer membrane.</text>
</comment>
<evidence type="ECO:0000313" key="11">
    <source>
        <dbReference type="EMBL" id="MYZ47727.1"/>
    </source>
</evidence>
<feature type="chain" id="PRO_5038185866" description="Outer membrane protein assembly factor BamA" evidence="8">
    <location>
        <begin position="22"/>
        <end position="791"/>
    </location>
</feature>
<reference evidence="11" key="1">
    <citation type="submission" date="2019-03" db="EMBL/GenBank/DDBJ databases">
        <title>Afifella sp. nov., isolated from activated sludge.</title>
        <authorList>
            <person name="Li Q."/>
            <person name="Liu Y."/>
        </authorList>
    </citation>
    <scope>NUCLEOTIDE SEQUENCE</scope>
    <source>
        <strain evidence="11">L72</strain>
    </source>
</reference>
<dbReference type="Gene3D" id="2.40.160.50">
    <property type="entry name" value="membrane protein fhac: a member of the omp85/tpsb transporter family"/>
    <property type="match status" value="1"/>
</dbReference>
<dbReference type="EMBL" id="SPKJ01000020">
    <property type="protein sequence ID" value="MYZ47727.1"/>
    <property type="molecule type" value="Genomic_DNA"/>
</dbReference>
<dbReference type="Pfam" id="PF01103">
    <property type="entry name" value="Omp85"/>
    <property type="match status" value="1"/>
</dbReference>
<dbReference type="GO" id="GO:0009279">
    <property type="term" value="C:cell outer membrane"/>
    <property type="evidence" value="ECO:0007669"/>
    <property type="project" value="UniProtKB-SubCell"/>
</dbReference>
<organism evidence="11 12">
    <name type="scientific">Propylenella binzhouense</name>
    <dbReference type="NCBI Taxonomy" id="2555902"/>
    <lineage>
        <taxon>Bacteria</taxon>
        <taxon>Pseudomonadati</taxon>
        <taxon>Pseudomonadota</taxon>
        <taxon>Alphaproteobacteria</taxon>
        <taxon>Hyphomicrobiales</taxon>
        <taxon>Propylenellaceae</taxon>
        <taxon>Propylenella</taxon>
    </lineage>
</organism>
<evidence type="ECO:0000259" key="10">
    <source>
        <dbReference type="PROSITE" id="PS51779"/>
    </source>
</evidence>
<dbReference type="Pfam" id="PF07244">
    <property type="entry name" value="POTRA"/>
    <property type="match status" value="5"/>
</dbReference>
<feature type="domain" description="POTRA" evidence="10">
    <location>
        <begin position="106"/>
        <end position="183"/>
    </location>
</feature>
<dbReference type="NCBIfam" id="TIGR03303">
    <property type="entry name" value="OM_YaeT"/>
    <property type="match status" value="1"/>
</dbReference>
<keyword evidence="5 8" id="KW-0677">Repeat</keyword>
<dbReference type="PANTHER" id="PTHR12815">
    <property type="entry name" value="SORTING AND ASSEMBLY MACHINERY SAMM50 PROTEIN FAMILY MEMBER"/>
    <property type="match status" value="1"/>
</dbReference>
<feature type="domain" description="POTRA" evidence="10">
    <location>
        <begin position="186"/>
        <end position="274"/>
    </location>
</feature>
<comment type="similarity">
    <text evidence="8">Belongs to the BamA family.</text>
</comment>
<comment type="subcellular location">
    <subcellularLocation>
        <location evidence="8">Cell outer membrane</location>
    </subcellularLocation>
    <subcellularLocation>
        <location evidence="1">Membrane</location>
    </subcellularLocation>
</comment>
<name>A0A964T598_9HYPH</name>
<evidence type="ECO:0000256" key="9">
    <source>
        <dbReference type="NCBIfam" id="TIGR03303"/>
    </source>
</evidence>
<feature type="domain" description="POTRA" evidence="10">
    <location>
        <begin position="38"/>
        <end position="105"/>
    </location>
</feature>
<evidence type="ECO:0000256" key="3">
    <source>
        <dbReference type="ARBA" id="ARBA00022692"/>
    </source>
</evidence>
<keyword evidence="3 8" id="KW-0812">Transmembrane</keyword>
<gene>
    <name evidence="8 11" type="primary">bamA</name>
    <name evidence="11" type="ORF">E4O86_08380</name>
</gene>
<dbReference type="HAMAP" id="MF_01430">
    <property type="entry name" value="OM_assembly_BamA"/>
    <property type="match status" value="1"/>
</dbReference>
<protein>
    <recommendedName>
        <fullName evidence="8 9">Outer membrane protein assembly factor BamA</fullName>
    </recommendedName>
</protein>
<dbReference type="Proteomes" id="UP000773614">
    <property type="component" value="Unassembled WGS sequence"/>
</dbReference>
<dbReference type="RefSeq" id="WP_161140077.1">
    <property type="nucleotide sequence ID" value="NZ_SPKJ01000020.1"/>
</dbReference>
<keyword evidence="7 8" id="KW-0998">Cell outer membrane</keyword>